<sequence>MIINAASAIPVAAFAPAAIVAAGGDAAQTGASTATQQQNAANNPRAFNPANQTSLIAGPTAIVAQQISPPSAAPEEAPDAQATEPDTAAVRLPTQLSDEERAVVNDLRARDREVRAHEAAHATAGAGIAGQPQFEFTTGPDGRQYAIAGEVAIDTSPVAGDPEATAEKMEQVIRAALAPAEPSPQDRAVAAQARAQLQIARAEAAALERAELRNENPASGEAITANAPGAIASGTPAPGLSLSLIA</sequence>
<evidence type="ECO:0000313" key="4">
    <source>
        <dbReference type="Proteomes" id="UP000324996"/>
    </source>
</evidence>
<evidence type="ECO:0000256" key="2">
    <source>
        <dbReference type="SAM" id="SignalP"/>
    </source>
</evidence>
<dbReference type="RefSeq" id="WP_052371247.1">
    <property type="nucleotide sequence ID" value="NZ_BKCN01000007.1"/>
</dbReference>
<evidence type="ECO:0008006" key="5">
    <source>
        <dbReference type="Google" id="ProtNLM"/>
    </source>
</evidence>
<keyword evidence="2" id="KW-0732">Signal</keyword>
<protein>
    <recommendedName>
        <fullName evidence="5">SprA-related family protein</fullName>
    </recommendedName>
</protein>
<comment type="caution">
    <text evidence="3">The sequence shown here is derived from an EMBL/GenBank/DDBJ whole genome shotgun (WGS) entry which is preliminary data.</text>
</comment>
<evidence type="ECO:0000313" key="3">
    <source>
        <dbReference type="EMBL" id="GER04043.1"/>
    </source>
</evidence>
<dbReference type="AlphaFoldDB" id="A0A5A7N6T2"/>
<proteinExistence type="predicted"/>
<feature type="region of interest" description="Disordered" evidence="1">
    <location>
        <begin position="31"/>
        <end position="52"/>
    </location>
</feature>
<dbReference type="Pfam" id="PF12118">
    <property type="entry name" value="SprA-related"/>
    <property type="match status" value="1"/>
</dbReference>
<name>A0A5A7N6T2_9PROT</name>
<evidence type="ECO:0000256" key="1">
    <source>
        <dbReference type="SAM" id="MobiDB-lite"/>
    </source>
</evidence>
<feature type="signal peptide" evidence="2">
    <location>
        <begin position="1"/>
        <end position="17"/>
    </location>
</feature>
<reference evidence="3 4" key="1">
    <citation type="submission" date="2019-09" db="EMBL/GenBank/DDBJ databases">
        <title>NBRP : Genome information of microbial organism related human and environment.</title>
        <authorList>
            <person name="Hattori M."/>
            <person name="Oshima K."/>
            <person name="Inaba H."/>
            <person name="Suda W."/>
            <person name="Sakamoto M."/>
            <person name="Iino T."/>
            <person name="Kitahara M."/>
            <person name="Oshida Y."/>
            <person name="Iida T."/>
            <person name="Kudo T."/>
            <person name="Itoh T."/>
            <person name="Ohkuma M."/>
        </authorList>
    </citation>
    <scope>NUCLEOTIDE SEQUENCE [LARGE SCALE GENOMIC DNA]</scope>
    <source>
        <strain evidence="3 4">Q-1</strain>
    </source>
</reference>
<gene>
    <name evidence="3" type="ORF">JCM17846_17250</name>
</gene>
<dbReference type="Proteomes" id="UP000324996">
    <property type="component" value="Unassembled WGS sequence"/>
</dbReference>
<organism evidence="3 4">
    <name type="scientific">Iodidimonas nitroreducens</name>
    <dbReference type="NCBI Taxonomy" id="1236968"/>
    <lineage>
        <taxon>Bacteria</taxon>
        <taxon>Pseudomonadati</taxon>
        <taxon>Pseudomonadota</taxon>
        <taxon>Alphaproteobacteria</taxon>
        <taxon>Iodidimonadales</taxon>
        <taxon>Iodidimonadaceae</taxon>
        <taxon>Iodidimonas</taxon>
    </lineage>
</organism>
<dbReference type="EMBL" id="BKCN01000007">
    <property type="protein sequence ID" value="GER04043.1"/>
    <property type="molecule type" value="Genomic_DNA"/>
</dbReference>
<feature type="chain" id="PRO_5022917413" description="SprA-related family protein" evidence="2">
    <location>
        <begin position="18"/>
        <end position="246"/>
    </location>
</feature>
<keyword evidence="4" id="KW-1185">Reference proteome</keyword>
<dbReference type="InterPro" id="IPR021973">
    <property type="entry name" value="SprA-related"/>
</dbReference>
<accession>A0A5A7N6T2</accession>